<keyword evidence="2" id="KW-1185">Reference proteome</keyword>
<evidence type="ECO:0000313" key="1">
    <source>
        <dbReference type="EMBL" id="QQP55125.1"/>
    </source>
</evidence>
<sequence>GSSKEFMFKNKKTVYKDKEHLLRQIYIYLIEAGRSTPLNPAQLRSIPLNPAQLRSIPLNYAQTYFFFFF</sequence>
<name>A0A7T8KFR4_CALRO</name>
<reference evidence="2" key="1">
    <citation type="submission" date="2021-01" db="EMBL/GenBank/DDBJ databases">
        <title>Caligus Genome Assembly.</title>
        <authorList>
            <person name="Gallardo-Escarate C."/>
        </authorList>
    </citation>
    <scope>NUCLEOTIDE SEQUENCE [LARGE SCALE GENOMIC DNA]</scope>
</reference>
<accession>A0A7T8KFR4</accession>
<organism evidence="1 2">
    <name type="scientific">Caligus rogercresseyi</name>
    <name type="common">Sea louse</name>
    <dbReference type="NCBI Taxonomy" id="217165"/>
    <lineage>
        <taxon>Eukaryota</taxon>
        <taxon>Metazoa</taxon>
        <taxon>Ecdysozoa</taxon>
        <taxon>Arthropoda</taxon>
        <taxon>Crustacea</taxon>
        <taxon>Multicrustacea</taxon>
        <taxon>Hexanauplia</taxon>
        <taxon>Copepoda</taxon>
        <taxon>Siphonostomatoida</taxon>
        <taxon>Caligidae</taxon>
        <taxon>Caligus</taxon>
    </lineage>
</organism>
<dbReference type="AlphaFoldDB" id="A0A7T8KFR4"/>
<proteinExistence type="predicted"/>
<dbReference type="EMBL" id="CP045894">
    <property type="protein sequence ID" value="QQP55125.1"/>
    <property type="molecule type" value="Genomic_DNA"/>
</dbReference>
<dbReference type="Proteomes" id="UP000595437">
    <property type="component" value="Chromosome 5"/>
</dbReference>
<feature type="non-terminal residue" evidence="1">
    <location>
        <position position="1"/>
    </location>
</feature>
<gene>
    <name evidence="1" type="ORF">FKW44_008218</name>
</gene>
<evidence type="ECO:0000313" key="2">
    <source>
        <dbReference type="Proteomes" id="UP000595437"/>
    </source>
</evidence>
<protein>
    <submittedName>
        <fullName evidence="1">Uncharacterized protein</fullName>
    </submittedName>
</protein>